<reference evidence="1 2" key="1">
    <citation type="submission" date="2024-06" db="EMBL/GenBank/DDBJ databases">
        <title>Genome sequences for Pseudomonas syringae strains with characterized LPS.</title>
        <authorList>
            <person name="Baltrus D.A."/>
            <person name="Krings L."/>
        </authorList>
    </citation>
    <scope>NUCLEOTIDE SEQUENCE [LARGE SCALE GENOMIC DNA]</scope>
    <source>
        <strain evidence="1 2">NCPPB2708</strain>
    </source>
</reference>
<proteinExistence type="predicted"/>
<organism evidence="1 2">
    <name type="scientific">Pseudomonas tremae</name>
    <dbReference type="NCBI Taxonomy" id="200454"/>
    <lineage>
        <taxon>Bacteria</taxon>
        <taxon>Pseudomonadati</taxon>
        <taxon>Pseudomonadota</taxon>
        <taxon>Gammaproteobacteria</taxon>
        <taxon>Pseudomonadales</taxon>
        <taxon>Pseudomonadaceae</taxon>
        <taxon>Pseudomonas</taxon>
    </lineage>
</organism>
<accession>A0ABV4PN28</accession>
<dbReference type="Proteomes" id="UP001569512">
    <property type="component" value="Unassembled WGS sequence"/>
</dbReference>
<gene>
    <name evidence="1" type="ORF">ACDH53_24610</name>
</gene>
<protein>
    <submittedName>
        <fullName evidence="1">Uncharacterized protein</fullName>
    </submittedName>
</protein>
<keyword evidence="2" id="KW-1185">Reference proteome</keyword>
<comment type="caution">
    <text evidence="1">The sequence shown here is derived from an EMBL/GenBank/DDBJ whole genome shotgun (WGS) entry which is preliminary data.</text>
</comment>
<evidence type="ECO:0000313" key="2">
    <source>
        <dbReference type="Proteomes" id="UP001569512"/>
    </source>
</evidence>
<dbReference type="RefSeq" id="WP_024668836.1">
    <property type="nucleotide sequence ID" value="NZ_AVEE02000037.1"/>
</dbReference>
<sequence length="105" mass="11962">MNTPIVDHLWTKISEQDYIGRIAVEQKLEEVHRLSRTISQAQGQEVANNVMKSGLIETALLRCKQFHDGDSRLIIDDLYINYAYATSAMREAQQVIDEELAELGL</sequence>
<evidence type="ECO:0000313" key="1">
    <source>
        <dbReference type="EMBL" id="MFA0940570.1"/>
    </source>
</evidence>
<name>A0ABV4PN28_9PSED</name>
<dbReference type="EMBL" id="JBGMSU010000021">
    <property type="protein sequence ID" value="MFA0940570.1"/>
    <property type="molecule type" value="Genomic_DNA"/>
</dbReference>